<dbReference type="InterPro" id="IPR036388">
    <property type="entry name" value="WH-like_DNA-bd_sf"/>
</dbReference>
<gene>
    <name evidence="7" type="ORF">M670_01834</name>
</gene>
<reference evidence="7 8" key="1">
    <citation type="submission" date="2014-04" db="EMBL/GenBank/DDBJ databases">
        <title>Draft genome sequence of Bacillus azotoformans MEV2011, a (co-) denitrifying strain unable to grow in the presence of oxygen.</title>
        <authorList>
            <person name="Nielsen M."/>
            <person name="Schreiber L."/>
            <person name="Finster K."/>
            <person name="Schramm A."/>
        </authorList>
    </citation>
    <scope>NUCLEOTIDE SEQUENCE [LARGE SCALE GENOMIC DNA]</scope>
    <source>
        <strain evidence="7 8">MEV2011</strain>
    </source>
</reference>
<dbReference type="SUPFAM" id="SSF46785">
    <property type="entry name" value="Winged helix' DNA-binding domain"/>
    <property type="match status" value="1"/>
</dbReference>
<dbReference type="PRINTS" id="PR00034">
    <property type="entry name" value="HTHCRP"/>
</dbReference>
<evidence type="ECO:0000256" key="3">
    <source>
        <dbReference type="ARBA" id="ARBA00023159"/>
    </source>
</evidence>
<dbReference type="InterPro" id="IPR036390">
    <property type="entry name" value="WH_DNA-bd_sf"/>
</dbReference>
<dbReference type="InterPro" id="IPR014710">
    <property type="entry name" value="RmlC-like_jellyroll"/>
</dbReference>
<dbReference type="OrthoDB" id="9812325at2"/>
<dbReference type="CDD" id="cd00092">
    <property type="entry name" value="HTH_CRP"/>
    <property type="match status" value="1"/>
</dbReference>
<comment type="caution">
    <text evidence="7">The sequence shown here is derived from an EMBL/GenBank/DDBJ whole genome shotgun (WGS) entry which is preliminary data.</text>
</comment>
<evidence type="ECO:0000256" key="4">
    <source>
        <dbReference type="ARBA" id="ARBA00023163"/>
    </source>
</evidence>
<organism evidence="7 8">
    <name type="scientific">Schinkia azotoformans MEV2011</name>
    <dbReference type="NCBI Taxonomy" id="1348973"/>
    <lineage>
        <taxon>Bacteria</taxon>
        <taxon>Bacillati</taxon>
        <taxon>Bacillota</taxon>
        <taxon>Bacilli</taxon>
        <taxon>Bacillales</taxon>
        <taxon>Bacillaceae</taxon>
        <taxon>Calidifontibacillus/Schinkia group</taxon>
        <taxon>Schinkia</taxon>
    </lineage>
</organism>
<dbReference type="SMART" id="SM00419">
    <property type="entry name" value="HTH_CRP"/>
    <property type="match status" value="1"/>
</dbReference>
<dbReference type="CDD" id="cd00038">
    <property type="entry name" value="CAP_ED"/>
    <property type="match status" value="1"/>
</dbReference>
<evidence type="ECO:0000256" key="2">
    <source>
        <dbReference type="ARBA" id="ARBA00023125"/>
    </source>
</evidence>
<dbReference type="GO" id="GO:0003700">
    <property type="term" value="F:DNA-binding transcription factor activity"/>
    <property type="evidence" value="ECO:0007669"/>
    <property type="project" value="TreeGrafter"/>
</dbReference>
<evidence type="ECO:0000259" key="6">
    <source>
        <dbReference type="PROSITE" id="PS51063"/>
    </source>
</evidence>
<dbReference type="EMBL" id="JJRY01000005">
    <property type="protein sequence ID" value="KEF39017.1"/>
    <property type="molecule type" value="Genomic_DNA"/>
</dbReference>
<keyword evidence="3" id="KW-0010">Activator</keyword>
<feature type="domain" description="HTH crp-type" evidence="6">
    <location>
        <begin position="137"/>
        <end position="203"/>
    </location>
</feature>
<dbReference type="PATRIC" id="fig|1348973.3.peg.1793"/>
<dbReference type="SUPFAM" id="SSF51206">
    <property type="entry name" value="cAMP-binding domain-like"/>
    <property type="match status" value="1"/>
</dbReference>
<proteinExistence type="predicted"/>
<keyword evidence="2" id="KW-0238">DNA-binding</keyword>
<dbReference type="PROSITE" id="PS50042">
    <property type="entry name" value="CNMP_BINDING_3"/>
    <property type="match status" value="1"/>
</dbReference>
<evidence type="ECO:0000313" key="8">
    <source>
        <dbReference type="Proteomes" id="UP000027936"/>
    </source>
</evidence>
<dbReference type="GO" id="GO:0005829">
    <property type="term" value="C:cytosol"/>
    <property type="evidence" value="ECO:0007669"/>
    <property type="project" value="TreeGrafter"/>
</dbReference>
<dbReference type="InterPro" id="IPR000595">
    <property type="entry name" value="cNMP-bd_dom"/>
</dbReference>
<dbReference type="InterPro" id="IPR050397">
    <property type="entry name" value="Env_Response_Regulators"/>
</dbReference>
<name>A0A072NP35_SCHAZ</name>
<keyword evidence="1" id="KW-0805">Transcription regulation</keyword>
<dbReference type="PANTHER" id="PTHR24567:SF28">
    <property type="entry name" value="LISTERIOLYSIN REGULATORY PROTEIN"/>
    <property type="match status" value="1"/>
</dbReference>
<dbReference type="Gene3D" id="1.10.10.10">
    <property type="entry name" value="Winged helix-like DNA-binding domain superfamily/Winged helix DNA-binding domain"/>
    <property type="match status" value="1"/>
</dbReference>
<dbReference type="Pfam" id="PF13545">
    <property type="entry name" value="HTH_Crp_2"/>
    <property type="match status" value="1"/>
</dbReference>
<evidence type="ECO:0000313" key="7">
    <source>
        <dbReference type="EMBL" id="KEF39017.1"/>
    </source>
</evidence>
<dbReference type="Gene3D" id="2.60.120.10">
    <property type="entry name" value="Jelly Rolls"/>
    <property type="match status" value="1"/>
</dbReference>
<keyword evidence="4" id="KW-0804">Transcription</keyword>
<dbReference type="PANTHER" id="PTHR24567">
    <property type="entry name" value="CRP FAMILY TRANSCRIPTIONAL REGULATORY PROTEIN"/>
    <property type="match status" value="1"/>
</dbReference>
<dbReference type="SMART" id="SM00100">
    <property type="entry name" value="cNMP"/>
    <property type="match status" value="1"/>
</dbReference>
<dbReference type="InterPro" id="IPR018490">
    <property type="entry name" value="cNMP-bd_dom_sf"/>
</dbReference>
<dbReference type="Pfam" id="PF00027">
    <property type="entry name" value="cNMP_binding"/>
    <property type="match status" value="1"/>
</dbReference>
<sequence length="216" mass="25141">MSMYVTDNQNNRLIEPYLKFATRKFIKKNTILYTQGEVGQGFYYILDGMVKISTLDFKKNCRILDISASGKLIGEQSLTGHPYFTTATVIKDSVLYYFTIQTYNQFLQVNPDIRNFITKSILGKVKLHVSDLNVKSFPTENQVAFYLLRLLDIFSQDKINLTQQELAKYTGLTRITIYRILKKWEEEGILSISNRKIYILKPDILKHYVDSQYASN</sequence>
<evidence type="ECO:0000256" key="1">
    <source>
        <dbReference type="ARBA" id="ARBA00023015"/>
    </source>
</evidence>
<dbReference type="PROSITE" id="PS51063">
    <property type="entry name" value="HTH_CRP_2"/>
    <property type="match status" value="1"/>
</dbReference>
<feature type="domain" description="Cyclic nucleotide-binding" evidence="5">
    <location>
        <begin position="23"/>
        <end position="124"/>
    </location>
</feature>
<accession>A0A072NP35</accession>
<evidence type="ECO:0000259" key="5">
    <source>
        <dbReference type="PROSITE" id="PS50042"/>
    </source>
</evidence>
<dbReference type="Proteomes" id="UP000027936">
    <property type="component" value="Unassembled WGS sequence"/>
</dbReference>
<protein>
    <submittedName>
        <fullName evidence="7">cAMP-binding protein</fullName>
    </submittedName>
</protein>
<dbReference type="InterPro" id="IPR012318">
    <property type="entry name" value="HTH_CRP"/>
</dbReference>
<dbReference type="AlphaFoldDB" id="A0A072NP35"/>
<dbReference type="GO" id="GO:0003677">
    <property type="term" value="F:DNA binding"/>
    <property type="evidence" value="ECO:0007669"/>
    <property type="project" value="UniProtKB-KW"/>
</dbReference>